<name>A0A9P4M8V5_9PEZI</name>
<gene>
    <name evidence="1" type="ORF">NA57DRAFT_8678</name>
</gene>
<organism evidence="1 2">
    <name type="scientific">Rhizodiscina lignyota</name>
    <dbReference type="NCBI Taxonomy" id="1504668"/>
    <lineage>
        <taxon>Eukaryota</taxon>
        <taxon>Fungi</taxon>
        <taxon>Dikarya</taxon>
        <taxon>Ascomycota</taxon>
        <taxon>Pezizomycotina</taxon>
        <taxon>Dothideomycetes</taxon>
        <taxon>Pleosporomycetidae</taxon>
        <taxon>Aulographales</taxon>
        <taxon>Rhizodiscinaceae</taxon>
        <taxon>Rhizodiscina</taxon>
    </lineage>
</organism>
<keyword evidence="2" id="KW-1185">Reference proteome</keyword>
<evidence type="ECO:0000313" key="1">
    <source>
        <dbReference type="EMBL" id="KAF2102043.1"/>
    </source>
</evidence>
<feature type="non-terminal residue" evidence="1">
    <location>
        <position position="370"/>
    </location>
</feature>
<sequence length="370" mass="40952">SSVVSIPYEYTYLLPNSYFSNLTEGFVDTVFSDKTSLSGLFESAKNAPFISYDQEFLDIFGHNPQLKLIKEIDTGLPFYEAGLWIYDRNEVWFTSSVQAGGATTVRALKLDTYEVYEPKISSVLINPNGAYYYDGLIYFATYQSVSYPGGITAVNPHTGEAKQVLNNYMGLRFNGPDDIQWIKTKAGKEYMFWTDLDYAALGYPDRPTPDIPDAVWRWDPQAGVLLPIIGRADILNCNGIRINKEMTKLYIGETSNTTQYGGGVAGFASPGLWLYDLDEEARPVNKRLFGFARAGGIDGMHIDDAGRIWTGEGEGIVIRNEAGKVIGLVNSNPLLSPSRKPPVPLANFALAGNKLVILALTRLYVVELAQ</sequence>
<dbReference type="EMBL" id="ML978123">
    <property type="protein sequence ID" value="KAF2102043.1"/>
    <property type="molecule type" value="Genomic_DNA"/>
</dbReference>
<dbReference type="SUPFAM" id="SSF63829">
    <property type="entry name" value="Calcium-dependent phosphotriesterase"/>
    <property type="match status" value="1"/>
</dbReference>
<dbReference type="PANTHER" id="PTHR47064">
    <property type="entry name" value="PUTATIVE (AFU_ORTHOLOGUE AFUA_1G08990)-RELATED"/>
    <property type="match status" value="1"/>
</dbReference>
<dbReference type="Proteomes" id="UP000799772">
    <property type="component" value="Unassembled WGS sequence"/>
</dbReference>
<comment type="caution">
    <text evidence="1">The sequence shown here is derived from an EMBL/GenBank/DDBJ whole genome shotgun (WGS) entry which is preliminary data.</text>
</comment>
<dbReference type="InterPro" id="IPR052988">
    <property type="entry name" value="Oryzine_lactonohydrolase"/>
</dbReference>
<proteinExistence type="predicted"/>
<dbReference type="InterPro" id="IPR011042">
    <property type="entry name" value="6-blade_b-propeller_TolB-like"/>
</dbReference>
<dbReference type="Gene3D" id="2.120.10.30">
    <property type="entry name" value="TolB, C-terminal domain"/>
    <property type="match status" value="1"/>
</dbReference>
<reference evidence="1" key="1">
    <citation type="journal article" date="2020" name="Stud. Mycol.">
        <title>101 Dothideomycetes genomes: a test case for predicting lifestyles and emergence of pathogens.</title>
        <authorList>
            <person name="Haridas S."/>
            <person name="Albert R."/>
            <person name="Binder M."/>
            <person name="Bloem J."/>
            <person name="Labutti K."/>
            <person name="Salamov A."/>
            <person name="Andreopoulos B."/>
            <person name="Baker S."/>
            <person name="Barry K."/>
            <person name="Bills G."/>
            <person name="Bluhm B."/>
            <person name="Cannon C."/>
            <person name="Castanera R."/>
            <person name="Culley D."/>
            <person name="Daum C."/>
            <person name="Ezra D."/>
            <person name="Gonzalez J."/>
            <person name="Henrissat B."/>
            <person name="Kuo A."/>
            <person name="Liang C."/>
            <person name="Lipzen A."/>
            <person name="Lutzoni F."/>
            <person name="Magnuson J."/>
            <person name="Mondo S."/>
            <person name="Nolan M."/>
            <person name="Ohm R."/>
            <person name="Pangilinan J."/>
            <person name="Park H.-J."/>
            <person name="Ramirez L."/>
            <person name="Alfaro M."/>
            <person name="Sun H."/>
            <person name="Tritt A."/>
            <person name="Yoshinaga Y."/>
            <person name="Zwiers L.-H."/>
            <person name="Turgeon B."/>
            <person name="Goodwin S."/>
            <person name="Spatafora J."/>
            <person name="Crous P."/>
            <person name="Grigoriev I."/>
        </authorList>
    </citation>
    <scope>NUCLEOTIDE SEQUENCE</scope>
    <source>
        <strain evidence="1">CBS 133067</strain>
    </source>
</reference>
<dbReference type="AlphaFoldDB" id="A0A9P4M8V5"/>
<protein>
    <recommendedName>
        <fullName evidence="3">SMP-30/Gluconolactonase/LRE-like region domain-containing protein</fullName>
    </recommendedName>
</protein>
<feature type="non-terminal residue" evidence="1">
    <location>
        <position position="1"/>
    </location>
</feature>
<dbReference type="OrthoDB" id="423498at2759"/>
<dbReference type="PANTHER" id="PTHR47064:SF2">
    <property type="entry name" value="SMP-30_GLUCONOLACTONASE_LRE-LIKE REGION DOMAIN-CONTAINING PROTEIN-RELATED"/>
    <property type="match status" value="1"/>
</dbReference>
<evidence type="ECO:0008006" key="3">
    <source>
        <dbReference type="Google" id="ProtNLM"/>
    </source>
</evidence>
<accession>A0A9P4M8V5</accession>
<evidence type="ECO:0000313" key="2">
    <source>
        <dbReference type="Proteomes" id="UP000799772"/>
    </source>
</evidence>